<dbReference type="SUPFAM" id="SSF49764">
    <property type="entry name" value="HSP20-like chaperones"/>
    <property type="match status" value="1"/>
</dbReference>
<dbReference type="Gene3D" id="2.60.40.790">
    <property type="match status" value="1"/>
</dbReference>
<dbReference type="InterPro" id="IPR002068">
    <property type="entry name" value="A-crystallin/Hsp20_dom"/>
</dbReference>
<dbReference type="InParanoid" id="A0A5E4FS69"/>
<dbReference type="PROSITE" id="PS01031">
    <property type="entry name" value="SHSP"/>
    <property type="match status" value="1"/>
</dbReference>
<protein>
    <submittedName>
        <fullName evidence="4">PREDICTED: increased DNA methylation</fullName>
    </submittedName>
</protein>
<dbReference type="Proteomes" id="UP000327085">
    <property type="component" value="Chromosome 7"/>
</dbReference>
<dbReference type="AlphaFoldDB" id="A0A5E4FS69"/>
<evidence type="ECO:0000256" key="2">
    <source>
        <dbReference type="SAM" id="MobiDB-lite"/>
    </source>
</evidence>
<comment type="similarity">
    <text evidence="1">Belongs to the small heat shock protein (HSP20) family.</text>
</comment>
<dbReference type="FunCoup" id="A0A5E4FS69">
    <property type="interactions" value="67"/>
</dbReference>
<name>A0A5E4FS69_PRUDU</name>
<evidence type="ECO:0000259" key="3">
    <source>
        <dbReference type="PROSITE" id="PS01031"/>
    </source>
</evidence>
<sequence length="541" mass="61101">MRHRAERLASQEDQPQHGPPDHFEDTTEVEDVAADSNVDAKVEDVASTHDSNLEVDAESTEPSRVDKIVVSTFVERWHLETNTVHMPFATVYSTREAKTRPEYHSYSSDDHLPPPFFFCGSSIQILNLNGSSLDSNNVERRMANDDQRFLLYFIMGTYFGPGLKGESPPKSVLQRIAERLPPYTFKQLGGSHLKTAEVEQVYYYVLRKAHKSAIVKLPVLYQFFHGNLLSHREDTTANYPQFPDLFPLLLHSHSQFSNRYNIFENIVFINNPETHYIKTEDIERFKRLTGLEEFLLDRDAARLHTYPDGSVSYNVSVQEPESNGESPPTSSCQSSRGTKHLDNLVESNDPLKHVHVVAPISSVPYNGTPMLYSYMAPLSTKDDSDPVEKVDPAMIFLPSLPTKREWSNIVAATRDGFALTGSAAKRQVGPTIGLIDIGECEDSYLFRVSLPGVRRDERDFSCEVENEGRVLIRGVTITGEKTVYRYSQMFEMRTQNLCPSGHFSISFQLPGPVDPQEFSGNFGTDGILEGVVMKRKDVKYA</sequence>
<evidence type="ECO:0000256" key="1">
    <source>
        <dbReference type="PROSITE-ProRule" id="PRU00285"/>
    </source>
</evidence>
<dbReference type="OMA" id="YSYMAPL"/>
<dbReference type="Gramene" id="VVA30284">
    <property type="protein sequence ID" value="VVA30284"/>
    <property type="gene ID" value="Prudul26B008089"/>
</dbReference>
<dbReference type="CDD" id="cd06464">
    <property type="entry name" value="ACD_sHsps-like"/>
    <property type="match status" value="1"/>
</dbReference>
<feature type="region of interest" description="Disordered" evidence="2">
    <location>
        <begin position="312"/>
        <end position="343"/>
    </location>
</feature>
<gene>
    <name evidence="4" type="ORF">ALMOND_2B008089</name>
</gene>
<evidence type="ECO:0000313" key="5">
    <source>
        <dbReference type="Proteomes" id="UP000327085"/>
    </source>
</evidence>
<dbReference type="InterPro" id="IPR039321">
    <property type="entry name" value="IDM2/3-like"/>
</dbReference>
<dbReference type="InterPro" id="IPR008978">
    <property type="entry name" value="HSP20-like_chaperone"/>
</dbReference>
<reference evidence="5" key="1">
    <citation type="journal article" date="2020" name="Plant J.">
        <title>Transposons played a major role in the diversification between the closely related almond and peach genomes: results from the almond genome sequence.</title>
        <authorList>
            <person name="Alioto T."/>
            <person name="Alexiou K.G."/>
            <person name="Bardil A."/>
            <person name="Barteri F."/>
            <person name="Castanera R."/>
            <person name="Cruz F."/>
            <person name="Dhingra A."/>
            <person name="Duval H."/>
            <person name="Fernandez I Marti A."/>
            <person name="Frias L."/>
            <person name="Galan B."/>
            <person name="Garcia J.L."/>
            <person name="Howad W."/>
            <person name="Gomez-Garrido J."/>
            <person name="Gut M."/>
            <person name="Julca I."/>
            <person name="Morata J."/>
            <person name="Puigdomenech P."/>
            <person name="Ribeca P."/>
            <person name="Rubio Cabetas M.J."/>
            <person name="Vlasova A."/>
            <person name="Wirthensohn M."/>
            <person name="Garcia-Mas J."/>
            <person name="Gabaldon T."/>
            <person name="Casacuberta J.M."/>
            <person name="Arus P."/>
        </authorList>
    </citation>
    <scope>NUCLEOTIDE SEQUENCE [LARGE SCALE GENOMIC DNA]</scope>
    <source>
        <strain evidence="5">cv. Texas</strain>
    </source>
</reference>
<feature type="compositionally biased region" description="Basic and acidic residues" evidence="2">
    <location>
        <begin position="1"/>
        <end position="10"/>
    </location>
</feature>
<feature type="domain" description="SHSP" evidence="3">
    <location>
        <begin position="423"/>
        <end position="541"/>
    </location>
</feature>
<dbReference type="EMBL" id="CABIKO010000185">
    <property type="protein sequence ID" value="VVA30284.1"/>
    <property type="molecule type" value="Genomic_DNA"/>
</dbReference>
<feature type="region of interest" description="Disordered" evidence="2">
    <location>
        <begin position="1"/>
        <end position="28"/>
    </location>
</feature>
<dbReference type="PANTHER" id="PTHR34661:SF3">
    <property type="entry name" value="INCREASED DNA METHYLATION 2"/>
    <property type="match status" value="1"/>
</dbReference>
<proteinExistence type="inferred from homology"/>
<organism evidence="4 5">
    <name type="scientific">Prunus dulcis</name>
    <name type="common">Almond</name>
    <name type="synonym">Amygdalus dulcis</name>
    <dbReference type="NCBI Taxonomy" id="3755"/>
    <lineage>
        <taxon>Eukaryota</taxon>
        <taxon>Viridiplantae</taxon>
        <taxon>Streptophyta</taxon>
        <taxon>Embryophyta</taxon>
        <taxon>Tracheophyta</taxon>
        <taxon>Spermatophyta</taxon>
        <taxon>Magnoliopsida</taxon>
        <taxon>eudicotyledons</taxon>
        <taxon>Gunneridae</taxon>
        <taxon>Pentapetalae</taxon>
        <taxon>rosids</taxon>
        <taxon>fabids</taxon>
        <taxon>Rosales</taxon>
        <taxon>Rosaceae</taxon>
        <taxon>Amygdaloideae</taxon>
        <taxon>Amygdaleae</taxon>
        <taxon>Prunus</taxon>
    </lineage>
</organism>
<dbReference type="PANTHER" id="PTHR34661">
    <property type="entry name" value="INCREASED DNA METHYLATION 3"/>
    <property type="match status" value="1"/>
</dbReference>
<evidence type="ECO:0000313" key="4">
    <source>
        <dbReference type="EMBL" id="VVA30284.1"/>
    </source>
</evidence>
<dbReference type="GO" id="GO:0005634">
    <property type="term" value="C:nucleus"/>
    <property type="evidence" value="ECO:0007669"/>
    <property type="project" value="TreeGrafter"/>
</dbReference>
<dbReference type="FunFam" id="2.60.40.790:FF:000049">
    <property type="entry name" value="Increased DNA methylation 3"/>
    <property type="match status" value="1"/>
</dbReference>
<accession>A0A5E4FS69</accession>
<feature type="compositionally biased region" description="Polar residues" evidence="2">
    <location>
        <begin position="312"/>
        <end position="336"/>
    </location>
</feature>